<gene>
    <name evidence="1" type="ORF">IC229_31490</name>
</gene>
<comment type="caution">
    <text evidence="1">The sequence shown here is derived from an EMBL/GenBank/DDBJ whole genome shotgun (WGS) entry which is preliminary data.</text>
</comment>
<dbReference type="Proteomes" id="UP000598820">
    <property type="component" value="Unassembled WGS sequence"/>
</dbReference>
<dbReference type="EMBL" id="JACWZY010000047">
    <property type="protein sequence ID" value="MBD2705188.1"/>
    <property type="molecule type" value="Genomic_DNA"/>
</dbReference>
<proteinExistence type="predicted"/>
<protein>
    <submittedName>
        <fullName evidence="1">Uncharacterized protein</fullName>
    </submittedName>
</protein>
<evidence type="ECO:0000313" key="2">
    <source>
        <dbReference type="Proteomes" id="UP000598820"/>
    </source>
</evidence>
<reference evidence="1" key="1">
    <citation type="submission" date="2020-09" db="EMBL/GenBank/DDBJ databases">
        <authorList>
            <person name="Kim M.K."/>
        </authorList>
    </citation>
    <scope>NUCLEOTIDE SEQUENCE</scope>
    <source>
        <strain evidence="1">BT702</strain>
    </source>
</reference>
<organism evidence="1 2">
    <name type="scientific">Spirosoma profusum</name>
    <dbReference type="NCBI Taxonomy" id="2771354"/>
    <lineage>
        <taxon>Bacteria</taxon>
        <taxon>Pseudomonadati</taxon>
        <taxon>Bacteroidota</taxon>
        <taxon>Cytophagia</taxon>
        <taxon>Cytophagales</taxon>
        <taxon>Cytophagaceae</taxon>
        <taxon>Spirosoma</taxon>
    </lineage>
</organism>
<name>A0A927GA70_9BACT</name>
<dbReference type="RefSeq" id="WP_190892384.1">
    <property type="nucleotide sequence ID" value="NZ_JACWZY010000047.1"/>
</dbReference>
<dbReference type="AlphaFoldDB" id="A0A927GA70"/>
<evidence type="ECO:0000313" key="1">
    <source>
        <dbReference type="EMBL" id="MBD2705188.1"/>
    </source>
</evidence>
<accession>A0A927GA70</accession>
<sequence length="52" mass="6080">MKPTPYLKFHLPNSQPQVSWTLAEGNYTHVYFRNGGYYLLSIMLGTICQRFP</sequence>
<keyword evidence="2" id="KW-1185">Reference proteome</keyword>